<evidence type="ECO:0008006" key="4">
    <source>
        <dbReference type="Google" id="ProtNLM"/>
    </source>
</evidence>
<dbReference type="RefSeq" id="WP_375524735.1">
    <property type="nucleotide sequence ID" value="NZ_JBHILM010000007.1"/>
</dbReference>
<sequence>MEFEEVLSLVANVGFPVALCLILLRYILDTIGEKLDKLDESLNHLTKVISGIESVSRTDENR</sequence>
<keyword evidence="1" id="KW-1133">Transmembrane helix</keyword>
<keyword evidence="3" id="KW-1185">Reference proteome</keyword>
<evidence type="ECO:0000256" key="1">
    <source>
        <dbReference type="SAM" id="Phobius"/>
    </source>
</evidence>
<comment type="caution">
    <text evidence="2">The sequence shown here is derived from an EMBL/GenBank/DDBJ whole genome shotgun (WGS) entry which is preliminary data.</text>
</comment>
<gene>
    <name evidence="2" type="ORF">ACE3NQ_08460</name>
</gene>
<organism evidence="2 3">
    <name type="scientific">Paenibacillus terreus</name>
    <dbReference type="NCBI Taxonomy" id="1387834"/>
    <lineage>
        <taxon>Bacteria</taxon>
        <taxon>Bacillati</taxon>
        <taxon>Bacillota</taxon>
        <taxon>Bacilli</taxon>
        <taxon>Bacillales</taxon>
        <taxon>Paenibacillaceae</taxon>
        <taxon>Paenibacillus</taxon>
    </lineage>
</organism>
<dbReference type="Proteomes" id="UP001580407">
    <property type="component" value="Unassembled WGS sequence"/>
</dbReference>
<name>A0ABV5B5H4_9BACL</name>
<protein>
    <recommendedName>
        <fullName evidence="4">YvrJ family protein</fullName>
    </recommendedName>
</protein>
<proteinExistence type="predicted"/>
<keyword evidence="1" id="KW-0472">Membrane</keyword>
<keyword evidence="1" id="KW-0812">Transmembrane</keyword>
<reference evidence="2 3" key="1">
    <citation type="submission" date="2024-09" db="EMBL/GenBank/DDBJ databases">
        <authorList>
            <person name="Ruan L."/>
        </authorList>
    </citation>
    <scope>NUCLEOTIDE SEQUENCE [LARGE SCALE GENOMIC DNA]</scope>
    <source>
        <strain evidence="2 3">D33</strain>
    </source>
</reference>
<evidence type="ECO:0000313" key="2">
    <source>
        <dbReference type="EMBL" id="MFB5680939.1"/>
    </source>
</evidence>
<evidence type="ECO:0000313" key="3">
    <source>
        <dbReference type="Proteomes" id="UP001580407"/>
    </source>
</evidence>
<dbReference type="EMBL" id="JBHILM010000007">
    <property type="protein sequence ID" value="MFB5680939.1"/>
    <property type="molecule type" value="Genomic_DNA"/>
</dbReference>
<accession>A0ABV5B5H4</accession>
<feature type="transmembrane region" description="Helical" evidence="1">
    <location>
        <begin position="6"/>
        <end position="28"/>
    </location>
</feature>